<organism evidence="1 2">
    <name type="scientific">Leclercia adecarboxylata</name>
    <dbReference type="NCBI Taxonomy" id="83655"/>
    <lineage>
        <taxon>Bacteria</taxon>
        <taxon>Pseudomonadati</taxon>
        <taxon>Pseudomonadota</taxon>
        <taxon>Gammaproteobacteria</taxon>
        <taxon>Enterobacterales</taxon>
        <taxon>Enterobacteriaceae</taxon>
        <taxon>Leclercia</taxon>
    </lineage>
</organism>
<protein>
    <submittedName>
        <fullName evidence="1">Uncharacterized protein</fullName>
    </submittedName>
</protein>
<sequence length="93" mass="10048">MNAPTTRRKPPAWFKPFADDLAAVKSGLTVNADKEKGEKRAAVKLAMNMSDEEVADLDGKALDAMYAKCQTSIGLNGAFRQVNSSQSVSEMPE</sequence>
<proteinExistence type="predicted"/>
<evidence type="ECO:0000313" key="1">
    <source>
        <dbReference type="EMBL" id="VTP70335.1"/>
    </source>
</evidence>
<gene>
    <name evidence="1" type="ORF">NCTC13032_04714</name>
</gene>
<dbReference type="EMBL" id="LR590464">
    <property type="protein sequence ID" value="VTP70335.1"/>
    <property type="molecule type" value="Genomic_DNA"/>
</dbReference>
<dbReference type="AlphaFoldDB" id="A0A4U9I203"/>
<accession>A0A4U9I203</accession>
<reference evidence="1 2" key="1">
    <citation type="submission" date="2019-05" db="EMBL/GenBank/DDBJ databases">
        <authorList>
            <consortium name="Pathogen Informatics"/>
        </authorList>
    </citation>
    <scope>NUCLEOTIDE SEQUENCE [LARGE SCALE GENOMIC DNA]</scope>
    <source>
        <strain evidence="1 2">NCTC13032</strain>
    </source>
</reference>
<evidence type="ECO:0000313" key="2">
    <source>
        <dbReference type="Proteomes" id="UP000310719"/>
    </source>
</evidence>
<name>A0A4U9I203_9ENTR</name>
<dbReference type="Proteomes" id="UP000310719">
    <property type="component" value="Chromosome"/>
</dbReference>